<dbReference type="EMBL" id="JAUJYO010000006">
    <property type="protein sequence ID" value="KAK1314300.1"/>
    <property type="molecule type" value="Genomic_DNA"/>
</dbReference>
<feature type="compositionally biased region" description="Basic and acidic residues" evidence="1">
    <location>
        <begin position="63"/>
        <end position="76"/>
    </location>
</feature>
<comment type="caution">
    <text evidence="2">The sequence shown here is derived from an EMBL/GenBank/DDBJ whole genome shotgun (WGS) entry which is preliminary data.</text>
</comment>
<sequence>MSAVDGNGPLRGLDRRGSTVVRSGRHGGADQKFLGWDRRGTQRSTMHSVQTGKIEKGAPSIESNREGDQNGEKIRNSVDYSGAE</sequence>
<evidence type="ECO:0000313" key="3">
    <source>
        <dbReference type="Proteomes" id="UP001180020"/>
    </source>
</evidence>
<dbReference type="Proteomes" id="UP001180020">
    <property type="component" value="Unassembled WGS sequence"/>
</dbReference>
<reference evidence="2" key="1">
    <citation type="journal article" date="2023" name="Nat. Commun.">
        <title>Diploid and tetraploid genomes of Acorus and the evolution of monocots.</title>
        <authorList>
            <person name="Ma L."/>
            <person name="Liu K.W."/>
            <person name="Li Z."/>
            <person name="Hsiao Y.Y."/>
            <person name="Qi Y."/>
            <person name="Fu T."/>
            <person name="Tang G.D."/>
            <person name="Zhang D."/>
            <person name="Sun W.H."/>
            <person name="Liu D.K."/>
            <person name="Li Y."/>
            <person name="Chen G.Z."/>
            <person name="Liu X.D."/>
            <person name="Liao X.Y."/>
            <person name="Jiang Y.T."/>
            <person name="Yu X."/>
            <person name="Hao Y."/>
            <person name="Huang J."/>
            <person name="Zhao X.W."/>
            <person name="Ke S."/>
            <person name="Chen Y.Y."/>
            <person name="Wu W.L."/>
            <person name="Hsu J.L."/>
            <person name="Lin Y.F."/>
            <person name="Huang M.D."/>
            <person name="Li C.Y."/>
            <person name="Huang L."/>
            <person name="Wang Z.W."/>
            <person name="Zhao X."/>
            <person name="Zhong W.Y."/>
            <person name="Peng D.H."/>
            <person name="Ahmad S."/>
            <person name="Lan S."/>
            <person name="Zhang J.S."/>
            <person name="Tsai W.C."/>
            <person name="Van de Peer Y."/>
            <person name="Liu Z.J."/>
        </authorList>
    </citation>
    <scope>NUCLEOTIDE SEQUENCE</scope>
    <source>
        <strain evidence="2">CP</strain>
    </source>
</reference>
<proteinExistence type="predicted"/>
<dbReference type="AlphaFoldDB" id="A0AAV9EKK9"/>
<gene>
    <name evidence="2" type="ORF">QJS10_CPA06g01058</name>
</gene>
<name>A0AAV9EKK9_ACOCL</name>
<accession>A0AAV9EKK9</accession>
<feature type="region of interest" description="Disordered" evidence="1">
    <location>
        <begin position="1"/>
        <end position="84"/>
    </location>
</feature>
<organism evidence="2 3">
    <name type="scientific">Acorus calamus</name>
    <name type="common">Sweet flag</name>
    <dbReference type="NCBI Taxonomy" id="4465"/>
    <lineage>
        <taxon>Eukaryota</taxon>
        <taxon>Viridiplantae</taxon>
        <taxon>Streptophyta</taxon>
        <taxon>Embryophyta</taxon>
        <taxon>Tracheophyta</taxon>
        <taxon>Spermatophyta</taxon>
        <taxon>Magnoliopsida</taxon>
        <taxon>Liliopsida</taxon>
        <taxon>Acoraceae</taxon>
        <taxon>Acorus</taxon>
    </lineage>
</organism>
<evidence type="ECO:0000256" key="1">
    <source>
        <dbReference type="SAM" id="MobiDB-lite"/>
    </source>
</evidence>
<reference evidence="2" key="2">
    <citation type="submission" date="2023-06" db="EMBL/GenBank/DDBJ databases">
        <authorList>
            <person name="Ma L."/>
            <person name="Liu K.-W."/>
            <person name="Li Z."/>
            <person name="Hsiao Y.-Y."/>
            <person name="Qi Y."/>
            <person name="Fu T."/>
            <person name="Tang G."/>
            <person name="Zhang D."/>
            <person name="Sun W.-H."/>
            <person name="Liu D.-K."/>
            <person name="Li Y."/>
            <person name="Chen G.-Z."/>
            <person name="Liu X.-D."/>
            <person name="Liao X.-Y."/>
            <person name="Jiang Y.-T."/>
            <person name="Yu X."/>
            <person name="Hao Y."/>
            <person name="Huang J."/>
            <person name="Zhao X.-W."/>
            <person name="Ke S."/>
            <person name="Chen Y.-Y."/>
            <person name="Wu W.-L."/>
            <person name="Hsu J.-L."/>
            <person name="Lin Y.-F."/>
            <person name="Huang M.-D."/>
            <person name="Li C.-Y."/>
            <person name="Huang L."/>
            <person name="Wang Z.-W."/>
            <person name="Zhao X."/>
            <person name="Zhong W.-Y."/>
            <person name="Peng D.-H."/>
            <person name="Ahmad S."/>
            <person name="Lan S."/>
            <person name="Zhang J.-S."/>
            <person name="Tsai W.-C."/>
            <person name="Van De Peer Y."/>
            <person name="Liu Z.-J."/>
        </authorList>
    </citation>
    <scope>NUCLEOTIDE SEQUENCE</scope>
    <source>
        <strain evidence="2">CP</strain>
        <tissue evidence="2">Leaves</tissue>
    </source>
</reference>
<feature type="compositionally biased region" description="Polar residues" evidence="1">
    <location>
        <begin position="42"/>
        <end position="51"/>
    </location>
</feature>
<evidence type="ECO:0000313" key="2">
    <source>
        <dbReference type="EMBL" id="KAK1314300.1"/>
    </source>
</evidence>
<protein>
    <submittedName>
        <fullName evidence="2">Uncharacterized protein</fullName>
    </submittedName>
</protein>
<keyword evidence="3" id="KW-1185">Reference proteome</keyword>